<feature type="region of interest" description="Disordered" evidence="1">
    <location>
        <begin position="130"/>
        <end position="187"/>
    </location>
</feature>
<evidence type="ECO:0000313" key="2">
    <source>
        <dbReference type="EMBL" id="MED6171039.1"/>
    </source>
</evidence>
<protein>
    <submittedName>
        <fullName evidence="2">Uncharacterized protein</fullName>
    </submittedName>
</protein>
<comment type="caution">
    <text evidence="2">The sequence shown here is derived from an EMBL/GenBank/DDBJ whole genome shotgun (WGS) entry which is preliminary data.</text>
</comment>
<reference evidence="2 3" key="1">
    <citation type="journal article" date="2023" name="Plants (Basel)">
        <title>Bridging the Gap: Combining Genomics and Transcriptomics Approaches to Understand Stylosanthes scabra, an Orphan Legume from the Brazilian Caatinga.</title>
        <authorList>
            <person name="Ferreira-Neto J.R.C."/>
            <person name="da Silva M.D."/>
            <person name="Binneck E."/>
            <person name="de Melo N.F."/>
            <person name="da Silva R.H."/>
            <person name="de Melo A.L.T.M."/>
            <person name="Pandolfi V."/>
            <person name="Bustamante F.O."/>
            <person name="Brasileiro-Vidal A.C."/>
            <person name="Benko-Iseppon A.M."/>
        </authorList>
    </citation>
    <scope>NUCLEOTIDE SEQUENCE [LARGE SCALE GENOMIC DNA]</scope>
    <source>
        <tissue evidence="2">Leaves</tissue>
    </source>
</reference>
<organism evidence="2 3">
    <name type="scientific">Stylosanthes scabra</name>
    <dbReference type="NCBI Taxonomy" id="79078"/>
    <lineage>
        <taxon>Eukaryota</taxon>
        <taxon>Viridiplantae</taxon>
        <taxon>Streptophyta</taxon>
        <taxon>Embryophyta</taxon>
        <taxon>Tracheophyta</taxon>
        <taxon>Spermatophyta</taxon>
        <taxon>Magnoliopsida</taxon>
        <taxon>eudicotyledons</taxon>
        <taxon>Gunneridae</taxon>
        <taxon>Pentapetalae</taxon>
        <taxon>rosids</taxon>
        <taxon>fabids</taxon>
        <taxon>Fabales</taxon>
        <taxon>Fabaceae</taxon>
        <taxon>Papilionoideae</taxon>
        <taxon>50 kb inversion clade</taxon>
        <taxon>dalbergioids sensu lato</taxon>
        <taxon>Dalbergieae</taxon>
        <taxon>Pterocarpus clade</taxon>
        <taxon>Stylosanthes</taxon>
    </lineage>
</organism>
<gene>
    <name evidence="2" type="ORF">PIB30_036950</name>
</gene>
<dbReference type="Proteomes" id="UP001341840">
    <property type="component" value="Unassembled WGS sequence"/>
</dbReference>
<feature type="compositionally biased region" description="Basic residues" evidence="1">
    <location>
        <begin position="175"/>
        <end position="187"/>
    </location>
</feature>
<evidence type="ECO:0000313" key="3">
    <source>
        <dbReference type="Proteomes" id="UP001341840"/>
    </source>
</evidence>
<proteinExistence type="predicted"/>
<sequence length="187" mass="20704">MAARGEMMRDADINRLDRTHHVAGAIRFQEPRTLKARGVVPYVSPPKCLVPYIREAGFGGPCRWVPLTTTCLWFPYLLRGGNQRRTVSICRGGSARSRRGIPSRTPHGRKPDQWVCAGLPDVVWHRDLGHGPGISRGSSPGRGGEELRRGEADDVPAAATQAREPIVLPHDAPARGRRARMQRPNIR</sequence>
<feature type="compositionally biased region" description="Basic and acidic residues" evidence="1">
    <location>
        <begin position="143"/>
        <end position="152"/>
    </location>
</feature>
<name>A0ABU6VCW1_9FABA</name>
<evidence type="ECO:0000256" key="1">
    <source>
        <dbReference type="SAM" id="MobiDB-lite"/>
    </source>
</evidence>
<dbReference type="EMBL" id="JASCZI010151218">
    <property type="protein sequence ID" value="MED6171039.1"/>
    <property type="molecule type" value="Genomic_DNA"/>
</dbReference>
<keyword evidence="3" id="KW-1185">Reference proteome</keyword>
<accession>A0ABU6VCW1</accession>